<dbReference type="AlphaFoldDB" id="A0A4Q1RJT0"/>
<evidence type="ECO:0000259" key="6">
    <source>
        <dbReference type="Pfam" id="PF22740"/>
    </source>
</evidence>
<dbReference type="InterPro" id="IPR005337">
    <property type="entry name" value="RapZ-like"/>
</dbReference>
<dbReference type="GO" id="GO:0005525">
    <property type="term" value="F:GTP binding"/>
    <property type="evidence" value="ECO:0007669"/>
    <property type="project" value="UniProtKB-UniRule"/>
</dbReference>
<feature type="domain" description="RapZ C-terminal" evidence="6">
    <location>
        <begin position="165"/>
        <end position="284"/>
    </location>
</feature>
<dbReference type="GO" id="GO:0005524">
    <property type="term" value="F:ATP binding"/>
    <property type="evidence" value="ECO:0007669"/>
    <property type="project" value="UniProtKB-UniRule"/>
</dbReference>
<dbReference type="PANTHER" id="PTHR30448:SF0">
    <property type="entry name" value="RNASE ADAPTER PROTEIN RAPZ"/>
    <property type="match status" value="1"/>
</dbReference>
<dbReference type="EMBL" id="SDKC01000001">
    <property type="protein sequence ID" value="RXS75918.1"/>
    <property type="molecule type" value="Genomic_DNA"/>
</dbReference>
<sequence length="297" mass="33659">MRFVIVTGMSGAGKSTALKILEDAGYFCVDNLPIPLLEKFAQFIVEGNSGSIQKVALGVDVRSGGDMEGVEKALEEIRLTGLEYEILYLDAEDEVLVKRYKETRRTHPLAGSGRVENGIREERRRLKYLKEHADYILDSSQLLTRELKAELDKIFVKNMGFKNLMITVLSFGFKYGIPSDSDLVFDVRFLPNPYYIDELRPLSGNDKPVSDYVMNCEASRIFLDKLADMVSFLIPNYIQEGKNQLVVSIGCTGGKHRSVTLANALYQRLEQSEEYGVRIEHRDIGKDAIRKKMNEVR</sequence>
<protein>
    <submittedName>
        <fullName evidence="7">RNase adapter RapZ</fullName>
    </submittedName>
</protein>
<dbReference type="NCBIfam" id="NF003828">
    <property type="entry name" value="PRK05416.1"/>
    <property type="match status" value="1"/>
</dbReference>
<dbReference type="HAMAP" id="MF_00636">
    <property type="entry name" value="RapZ_like"/>
    <property type="match status" value="1"/>
</dbReference>
<dbReference type="Pfam" id="PF03668">
    <property type="entry name" value="RapZ-like_N"/>
    <property type="match status" value="1"/>
</dbReference>
<reference evidence="7 8" key="1">
    <citation type="submission" date="2019-01" db="EMBL/GenBank/DDBJ databases">
        <title>Blautia sp. nov. KGMB01111 isolated human feces.</title>
        <authorList>
            <person name="Park J.-E."/>
            <person name="Kim J.-S."/>
            <person name="Park S.-H."/>
        </authorList>
    </citation>
    <scope>NUCLEOTIDE SEQUENCE [LARGE SCALE GENOMIC DNA]</scope>
    <source>
        <strain evidence="7 8">KGMB01111</strain>
    </source>
</reference>
<keyword evidence="1 4" id="KW-0547">Nucleotide-binding</keyword>
<name>A0A4Q1RJT0_9FIRM</name>
<dbReference type="InterPro" id="IPR053931">
    <property type="entry name" value="RapZ_C"/>
</dbReference>
<dbReference type="OrthoDB" id="9784461at2"/>
<evidence type="ECO:0000256" key="3">
    <source>
        <dbReference type="ARBA" id="ARBA00023134"/>
    </source>
</evidence>
<feature type="binding site" evidence="4">
    <location>
        <begin position="8"/>
        <end position="15"/>
    </location>
    <ligand>
        <name>ATP</name>
        <dbReference type="ChEBI" id="CHEBI:30616"/>
    </ligand>
</feature>
<dbReference type="SUPFAM" id="SSF52540">
    <property type="entry name" value="P-loop containing nucleoside triphosphate hydrolases"/>
    <property type="match status" value="1"/>
</dbReference>
<dbReference type="PIRSF" id="PIRSF005052">
    <property type="entry name" value="P-loopkin"/>
    <property type="match status" value="1"/>
</dbReference>
<feature type="binding site" evidence="4">
    <location>
        <begin position="60"/>
        <end position="63"/>
    </location>
    <ligand>
        <name>GTP</name>
        <dbReference type="ChEBI" id="CHEBI:37565"/>
    </ligand>
</feature>
<keyword evidence="3 4" id="KW-0342">GTP-binding</keyword>
<comment type="caution">
    <text evidence="7">The sequence shown here is derived from an EMBL/GenBank/DDBJ whole genome shotgun (WGS) entry which is preliminary data.</text>
</comment>
<evidence type="ECO:0000259" key="5">
    <source>
        <dbReference type="Pfam" id="PF03668"/>
    </source>
</evidence>
<accession>A0A4Q1RJT0</accession>
<keyword evidence="8" id="KW-1185">Reference proteome</keyword>
<evidence type="ECO:0000256" key="4">
    <source>
        <dbReference type="HAMAP-Rule" id="MF_00636"/>
    </source>
</evidence>
<evidence type="ECO:0000313" key="8">
    <source>
        <dbReference type="Proteomes" id="UP000290106"/>
    </source>
</evidence>
<proteinExistence type="inferred from homology"/>
<evidence type="ECO:0000256" key="1">
    <source>
        <dbReference type="ARBA" id="ARBA00022741"/>
    </source>
</evidence>
<evidence type="ECO:0000313" key="7">
    <source>
        <dbReference type="EMBL" id="RXS75918.1"/>
    </source>
</evidence>
<dbReference type="PANTHER" id="PTHR30448">
    <property type="entry name" value="RNASE ADAPTER PROTEIN RAPZ"/>
    <property type="match status" value="1"/>
</dbReference>
<dbReference type="Pfam" id="PF22740">
    <property type="entry name" value="PapZ_C"/>
    <property type="match status" value="1"/>
</dbReference>
<gene>
    <name evidence="7" type="primary">rapZ</name>
    <name evidence="7" type="ORF">ETP43_12345</name>
</gene>
<evidence type="ECO:0000256" key="2">
    <source>
        <dbReference type="ARBA" id="ARBA00022840"/>
    </source>
</evidence>
<dbReference type="InterPro" id="IPR053930">
    <property type="entry name" value="RapZ-like_N"/>
</dbReference>
<feature type="domain" description="RapZ-like N-terminal" evidence="5">
    <location>
        <begin position="1"/>
        <end position="157"/>
    </location>
</feature>
<dbReference type="Proteomes" id="UP000290106">
    <property type="component" value="Unassembled WGS sequence"/>
</dbReference>
<organism evidence="7 8">
    <name type="scientific">Blautia faecicola</name>
    <dbReference type="NCBI Taxonomy" id="2509240"/>
    <lineage>
        <taxon>Bacteria</taxon>
        <taxon>Bacillati</taxon>
        <taxon>Bacillota</taxon>
        <taxon>Clostridia</taxon>
        <taxon>Lachnospirales</taxon>
        <taxon>Lachnospiraceae</taxon>
        <taxon>Blautia</taxon>
    </lineage>
</organism>
<dbReference type="RefSeq" id="WP_022399995.1">
    <property type="nucleotide sequence ID" value="NZ_DAWBJR010000052.1"/>
</dbReference>
<keyword evidence="2 4" id="KW-0067">ATP-binding</keyword>
<dbReference type="InterPro" id="IPR027417">
    <property type="entry name" value="P-loop_NTPase"/>
</dbReference>